<name>A0A382IE31_9ZZZZ</name>
<organism evidence="1">
    <name type="scientific">marine metagenome</name>
    <dbReference type="NCBI Taxonomy" id="408172"/>
    <lineage>
        <taxon>unclassified sequences</taxon>
        <taxon>metagenomes</taxon>
        <taxon>ecological metagenomes</taxon>
    </lineage>
</organism>
<reference evidence="1" key="1">
    <citation type="submission" date="2018-05" db="EMBL/GenBank/DDBJ databases">
        <authorList>
            <person name="Lanie J.A."/>
            <person name="Ng W.-L."/>
            <person name="Kazmierczak K.M."/>
            <person name="Andrzejewski T.M."/>
            <person name="Davidsen T.M."/>
            <person name="Wayne K.J."/>
            <person name="Tettelin H."/>
            <person name="Glass J.I."/>
            <person name="Rusch D."/>
            <person name="Podicherti R."/>
            <person name="Tsui H.-C.T."/>
            <person name="Winkler M.E."/>
        </authorList>
    </citation>
    <scope>NUCLEOTIDE SEQUENCE</scope>
</reference>
<protein>
    <submittedName>
        <fullName evidence="1">Uncharacterized protein</fullName>
    </submittedName>
</protein>
<proteinExistence type="predicted"/>
<dbReference type="EMBL" id="UINC01066323">
    <property type="protein sequence ID" value="SVB96911.1"/>
    <property type="molecule type" value="Genomic_DNA"/>
</dbReference>
<dbReference type="AlphaFoldDB" id="A0A382IE31"/>
<sequence length="44" mass="5519">MFEPSKDRLISNAKKMMEKAQDPWFKQYWQKVYVHLLKQYKKLN</sequence>
<evidence type="ECO:0000313" key="1">
    <source>
        <dbReference type="EMBL" id="SVB96911.1"/>
    </source>
</evidence>
<accession>A0A382IE31</accession>
<gene>
    <name evidence="1" type="ORF">METZ01_LOCUS249765</name>
</gene>